<accession>A0A0L0CJR4</accession>
<sequence length="205" mass="22810">MYETFSNNENLSKISVGRSRPYNTLHQSVETLLLPPLEETVFFSGEALFEVFLRPLRFIFAAESESSDSESLSNGVEFFGLTASSSLASLLALPLTLALLEEEVCALSIDFLRDDLDSLAVVSLFLFSSESVEVSAVLLDSDFFFLEEDDLPLTAAALSLELELERFSADFLLVLESFEDLSVFLIFLFSFDLFDCVVLTELMLG</sequence>
<organism evidence="1 2">
    <name type="scientific">Lucilia cuprina</name>
    <name type="common">Green bottle fly</name>
    <name type="synonym">Australian sheep blowfly</name>
    <dbReference type="NCBI Taxonomy" id="7375"/>
    <lineage>
        <taxon>Eukaryota</taxon>
        <taxon>Metazoa</taxon>
        <taxon>Ecdysozoa</taxon>
        <taxon>Arthropoda</taxon>
        <taxon>Hexapoda</taxon>
        <taxon>Insecta</taxon>
        <taxon>Pterygota</taxon>
        <taxon>Neoptera</taxon>
        <taxon>Endopterygota</taxon>
        <taxon>Diptera</taxon>
        <taxon>Brachycera</taxon>
        <taxon>Muscomorpha</taxon>
        <taxon>Oestroidea</taxon>
        <taxon>Calliphoridae</taxon>
        <taxon>Luciliinae</taxon>
        <taxon>Lucilia</taxon>
    </lineage>
</organism>
<dbReference type="Proteomes" id="UP000037069">
    <property type="component" value="Unassembled WGS sequence"/>
</dbReference>
<comment type="caution">
    <text evidence="1">The sequence shown here is derived from an EMBL/GenBank/DDBJ whole genome shotgun (WGS) entry which is preliminary data.</text>
</comment>
<protein>
    <submittedName>
        <fullName evidence="1">Uncharacterized protein</fullName>
    </submittedName>
</protein>
<gene>
    <name evidence="1" type="ORF">FF38_07065</name>
</gene>
<evidence type="ECO:0000313" key="1">
    <source>
        <dbReference type="EMBL" id="KNC31724.1"/>
    </source>
</evidence>
<evidence type="ECO:0000313" key="2">
    <source>
        <dbReference type="Proteomes" id="UP000037069"/>
    </source>
</evidence>
<proteinExistence type="predicted"/>
<reference evidence="1 2" key="1">
    <citation type="journal article" date="2015" name="Nat. Commun.">
        <title>Lucilia cuprina genome unlocks parasitic fly biology to underpin future interventions.</title>
        <authorList>
            <person name="Anstead C.A."/>
            <person name="Korhonen P.K."/>
            <person name="Young N.D."/>
            <person name="Hall R.S."/>
            <person name="Jex A.R."/>
            <person name="Murali S.C."/>
            <person name="Hughes D.S."/>
            <person name="Lee S.F."/>
            <person name="Perry T."/>
            <person name="Stroehlein A.J."/>
            <person name="Ansell B.R."/>
            <person name="Breugelmans B."/>
            <person name="Hofmann A."/>
            <person name="Qu J."/>
            <person name="Dugan S."/>
            <person name="Lee S.L."/>
            <person name="Chao H."/>
            <person name="Dinh H."/>
            <person name="Han Y."/>
            <person name="Doddapaneni H.V."/>
            <person name="Worley K.C."/>
            <person name="Muzny D.M."/>
            <person name="Ioannidis P."/>
            <person name="Waterhouse R.M."/>
            <person name="Zdobnov E.M."/>
            <person name="James P.J."/>
            <person name="Bagnall N.H."/>
            <person name="Kotze A.C."/>
            <person name="Gibbs R.A."/>
            <person name="Richards S."/>
            <person name="Batterham P."/>
            <person name="Gasser R.B."/>
        </authorList>
    </citation>
    <scope>NUCLEOTIDE SEQUENCE [LARGE SCALE GENOMIC DNA]</scope>
    <source>
        <strain evidence="1 2">LS</strain>
        <tissue evidence="1">Full body</tissue>
    </source>
</reference>
<name>A0A0L0CJR4_LUCCU</name>
<keyword evidence="2" id="KW-1185">Reference proteome</keyword>
<dbReference type="EMBL" id="JRES01000390">
    <property type="protein sequence ID" value="KNC31724.1"/>
    <property type="molecule type" value="Genomic_DNA"/>
</dbReference>
<dbReference type="AlphaFoldDB" id="A0A0L0CJR4"/>